<evidence type="ECO:0000256" key="3">
    <source>
        <dbReference type="ARBA" id="ARBA00007931"/>
    </source>
</evidence>
<evidence type="ECO:0000256" key="6">
    <source>
        <dbReference type="ARBA" id="ARBA00022801"/>
    </source>
</evidence>
<dbReference type="KEGG" id="rdi:CMV14_13420"/>
<keyword evidence="10 11" id="KW-0472">Membrane</keyword>
<proteinExistence type="inferred from homology"/>
<dbReference type="NCBIfam" id="TIGR00054">
    <property type="entry name" value="RIP metalloprotease RseP"/>
    <property type="match status" value="1"/>
</dbReference>
<dbReference type="Gene3D" id="2.30.42.10">
    <property type="match status" value="1"/>
</dbReference>
<reference evidence="13 14" key="1">
    <citation type="submission" date="2017-09" db="EMBL/GenBank/DDBJ databases">
        <title>The Catabolism of 3,6-Dichlorosalicylic acid is Initiated by the Cytochrome P450 Monooxygenase DsmABC in Rhizorhabdus dicambivorans Ndbn-20.</title>
        <authorList>
            <person name="Na L."/>
        </authorList>
    </citation>
    <scope>NUCLEOTIDE SEQUENCE [LARGE SCALE GENOMIC DNA]</scope>
    <source>
        <strain evidence="13 14">Ndbn-20m</strain>
    </source>
</reference>
<evidence type="ECO:0000313" key="14">
    <source>
        <dbReference type="Proteomes" id="UP000218934"/>
    </source>
</evidence>
<evidence type="ECO:0000256" key="8">
    <source>
        <dbReference type="ARBA" id="ARBA00022989"/>
    </source>
</evidence>
<dbReference type="GO" id="GO:0006508">
    <property type="term" value="P:proteolysis"/>
    <property type="evidence" value="ECO:0007669"/>
    <property type="project" value="UniProtKB-KW"/>
</dbReference>
<comment type="subcellular location">
    <subcellularLocation>
        <location evidence="2">Membrane</location>
        <topology evidence="2">Multi-pass membrane protein</topology>
    </subcellularLocation>
</comment>
<dbReference type="InterPro" id="IPR041489">
    <property type="entry name" value="PDZ_6"/>
</dbReference>
<dbReference type="GO" id="GO:0016020">
    <property type="term" value="C:membrane"/>
    <property type="evidence" value="ECO:0007669"/>
    <property type="project" value="UniProtKB-SubCell"/>
</dbReference>
<dbReference type="CDD" id="cd06163">
    <property type="entry name" value="S2P-M50_PDZ_RseP-like"/>
    <property type="match status" value="1"/>
</dbReference>
<protein>
    <recommendedName>
        <fullName evidence="11">Zinc metalloprotease</fullName>
        <ecNumber evidence="11">3.4.24.-</ecNumber>
    </recommendedName>
</protein>
<keyword evidence="4 13" id="KW-0645">Protease</keyword>
<comment type="caution">
    <text evidence="13">The sequence shown here is derived from an EMBL/GenBank/DDBJ whole genome shotgun (WGS) entry which is preliminary data.</text>
</comment>
<feature type="transmembrane region" description="Helical" evidence="11">
    <location>
        <begin position="292"/>
        <end position="312"/>
    </location>
</feature>
<dbReference type="EMBL" id="NWUF01000008">
    <property type="protein sequence ID" value="PCE42395.1"/>
    <property type="molecule type" value="Genomic_DNA"/>
</dbReference>
<keyword evidence="5 11" id="KW-0812">Transmembrane</keyword>
<feature type="transmembrane region" description="Helical" evidence="11">
    <location>
        <begin position="110"/>
        <end position="135"/>
    </location>
</feature>
<evidence type="ECO:0000256" key="11">
    <source>
        <dbReference type="RuleBase" id="RU362031"/>
    </source>
</evidence>
<dbReference type="PANTHER" id="PTHR42837:SF2">
    <property type="entry name" value="MEMBRANE METALLOPROTEASE ARASP2, CHLOROPLASTIC-RELATED"/>
    <property type="match status" value="1"/>
</dbReference>
<evidence type="ECO:0000256" key="4">
    <source>
        <dbReference type="ARBA" id="ARBA00022670"/>
    </source>
</evidence>
<keyword evidence="6 11" id="KW-0378">Hydrolase</keyword>
<feature type="transmembrane region" description="Helical" evidence="11">
    <location>
        <begin position="342"/>
        <end position="360"/>
    </location>
</feature>
<dbReference type="EC" id="3.4.24.-" evidence="11"/>
<feature type="transmembrane region" description="Helical" evidence="11">
    <location>
        <begin position="6"/>
        <end position="24"/>
    </location>
</feature>
<evidence type="ECO:0000256" key="2">
    <source>
        <dbReference type="ARBA" id="ARBA00004141"/>
    </source>
</evidence>
<dbReference type="Proteomes" id="UP000218934">
    <property type="component" value="Unassembled WGS sequence"/>
</dbReference>
<dbReference type="GO" id="GO:0046872">
    <property type="term" value="F:metal ion binding"/>
    <property type="evidence" value="ECO:0007669"/>
    <property type="project" value="UniProtKB-KW"/>
</dbReference>
<evidence type="ECO:0000256" key="10">
    <source>
        <dbReference type="ARBA" id="ARBA00023136"/>
    </source>
</evidence>
<evidence type="ECO:0000256" key="1">
    <source>
        <dbReference type="ARBA" id="ARBA00001947"/>
    </source>
</evidence>
<dbReference type="OrthoDB" id="9782003at2"/>
<keyword evidence="11" id="KW-0479">Metal-binding</keyword>
<dbReference type="Pfam" id="PF17820">
    <property type="entry name" value="PDZ_6"/>
    <property type="match status" value="1"/>
</dbReference>
<comment type="similarity">
    <text evidence="3 11">Belongs to the peptidase M50B family.</text>
</comment>
<dbReference type="PROSITE" id="PS50106">
    <property type="entry name" value="PDZ"/>
    <property type="match status" value="1"/>
</dbReference>
<evidence type="ECO:0000313" key="13">
    <source>
        <dbReference type="EMBL" id="PCE42395.1"/>
    </source>
</evidence>
<gene>
    <name evidence="13" type="primary">rseP</name>
    <name evidence="13" type="ORF">COO09_10360</name>
</gene>
<evidence type="ECO:0000256" key="5">
    <source>
        <dbReference type="ARBA" id="ARBA00022692"/>
    </source>
</evidence>
<name>A0A2A4FY25_9SPHN</name>
<accession>A0A2A4FY25</accession>
<sequence length="377" mass="41167">MTDHPGILFTILAFLLVIGPLIFVHELGHYLVGRWCGVKAEVFSIGFGREIAGYTDSRGTRWKLGWVPMGGYVKFAGDMNPASQPTPEWLALPPEERAKTFQAKSVWQRFLIVLAGPLTNFLVAIGIFMAFFAAYGAPKTPAVFSAVMAGSPAARAGLQPGDRVVAIAGRPVDTFDEMADMIRFRPEERLQIDIRRGSTESSVFVVPAANVERDRFGNEFRKGTIGVMSGPQVIEPVPFHLLPVEATRQTIGIVRMMVDTLGQIITGRRSVKELGGPIKIAQVSGQQASLGLLNFVMLMALISINLGFINLLPIPMLDGGHLVFYLFEGVARRPVPERAMEWAFRSGLAVLLSFMIFVTLNDILSLGALERLAGLIG</sequence>
<comment type="cofactor">
    <cofactor evidence="1 11">
        <name>Zn(2+)</name>
        <dbReference type="ChEBI" id="CHEBI:29105"/>
    </cofactor>
</comment>
<dbReference type="PANTHER" id="PTHR42837">
    <property type="entry name" value="REGULATOR OF SIGMA-E PROTEASE RSEP"/>
    <property type="match status" value="1"/>
</dbReference>
<keyword evidence="14" id="KW-1185">Reference proteome</keyword>
<evidence type="ECO:0000256" key="9">
    <source>
        <dbReference type="ARBA" id="ARBA00023049"/>
    </source>
</evidence>
<dbReference type="Pfam" id="PF02163">
    <property type="entry name" value="Peptidase_M50"/>
    <property type="match status" value="1"/>
</dbReference>
<dbReference type="GO" id="GO:0004222">
    <property type="term" value="F:metalloendopeptidase activity"/>
    <property type="evidence" value="ECO:0007669"/>
    <property type="project" value="InterPro"/>
</dbReference>
<dbReference type="RefSeq" id="WP_066963484.1">
    <property type="nucleotide sequence ID" value="NZ_CP023449.1"/>
</dbReference>
<dbReference type="InterPro" id="IPR004387">
    <property type="entry name" value="Pept_M50_Zn"/>
</dbReference>
<keyword evidence="9 11" id="KW-0482">Metalloprotease</keyword>
<organism evidence="13 14">
    <name type="scientific">Rhizorhabdus dicambivorans</name>
    <dbReference type="NCBI Taxonomy" id="1850238"/>
    <lineage>
        <taxon>Bacteria</taxon>
        <taxon>Pseudomonadati</taxon>
        <taxon>Pseudomonadota</taxon>
        <taxon>Alphaproteobacteria</taxon>
        <taxon>Sphingomonadales</taxon>
        <taxon>Sphingomonadaceae</taxon>
        <taxon>Rhizorhabdus</taxon>
    </lineage>
</organism>
<evidence type="ECO:0000256" key="7">
    <source>
        <dbReference type="ARBA" id="ARBA00022833"/>
    </source>
</evidence>
<evidence type="ECO:0000259" key="12">
    <source>
        <dbReference type="PROSITE" id="PS50106"/>
    </source>
</evidence>
<dbReference type="InterPro" id="IPR036034">
    <property type="entry name" value="PDZ_sf"/>
</dbReference>
<dbReference type="InterPro" id="IPR008915">
    <property type="entry name" value="Peptidase_M50"/>
</dbReference>
<dbReference type="SMART" id="SM00228">
    <property type="entry name" value="PDZ"/>
    <property type="match status" value="1"/>
</dbReference>
<dbReference type="InterPro" id="IPR001478">
    <property type="entry name" value="PDZ"/>
</dbReference>
<feature type="domain" description="PDZ" evidence="12">
    <location>
        <begin position="111"/>
        <end position="183"/>
    </location>
</feature>
<dbReference type="CDD" id="cd23081">
    <property type="entry name" value="cpPDZ_EcRseP-like"/>
    <property type="match status" value="1"/>
</dbReference>
<keyword evidence="7 11" id="KW-0862">Zinc</keyword>
<keyword evidence="8 11" id="KW-1133">Transmembrane helix</keyword>
<dbReference type="AlphaFoldDB" id="A0A2A4FY25"/>
<dbReference type="SUPFAM" id="SSF50156">
    <property type="entry name" value="PDZ domain-like"/>
    <property type="match status" value="1"/>
</dbReference>